<feature type="repeat" description="PPR" evidence="2">
    <location>
        <begin position="301"/>
        <end position="335"/>
    </location>
</feature>
<dbReference type="InterPro" id="IPR002885">
    <property type="entry name" value="PPR_rpt"/>
</dbReference>
<dbReference type="AlphaFoldDB" id="A0AAE1XK48"/>
<dbReference type="PROSITE" id="PS51375">
    <property type="entry name" value="PPR"/>
    <property type="match status" value="6"/>
</dbReference>
<accession>A0AAE1XK48</accession>
<keyword evidence="4" id="KW-1185">Reference proteome</keyword>
<dbReference type="Pfam" id="PF01535">
    <property type="entry name" value="PPR"/>
    <property type="match status" value="10"/>
</dbReference>
<dbReference type="EMBL" id="JACGWO010000013">
    <property type="protein sequence ID" value="KAK4412874.1"/>
    <property type="molecule type" value="Genomic_DNA"/>
</dbReference>
<dbReference type="GO" id="GO:0048731">
    <property type="term" value="P:system development"/>
    <property type="evidence" value="ECO:0007669"/>
    <property type="project" value="UniProtKB-ARBA"/>
</dbReference>
<dbReference type="PANTHER" id="PTHR47932">
    <property type="entry name" value="ATPASE EXPRESSION PROTEIN 3"/>
    <property type="match status" value="1"/>
</dbReference>
<keyword evidence="1" id="KW-0677">Repeat</keyword>
<dbReference type="FunFam" id="1.25.40.10:FF:000125">
    <property type="entry name" value="Pentatricopeptide repeat-containing protein"/>
    <property type="match status" value="2"/>
</dbReference>
<feature type="repeat" description="PPR" evidence="2">
    <location>
        <begin position="67"/>
        <end position="97"/>
    </location>
</feature>
<organism evidence="3 4">
    <name type="scientific">Sesamum alatum</name>
    <dbReference type="NCBI Taxonomy" id="300844"/>
    <lineage>
        <taxon>Eukaryota</taxon>
        <taxon>Viridiplantae</taxon>
        <taxon>Streptophyta</taxon>
        <taxon>Embryophyta</taxon>
        <taxon>Tracheophyta</taxon>
        <taxon>Spermatophyta</taxon>
        <taxon>Magnoliopsida</taxon>
        <taxon>eudicotyledons</taxon>
        <taxon>Gunneridae</taxon>
        <taxon>Pentapetalae</taxon>
        <taxon>asterids</taxon>
        <taxon>lamiids</taxon>
        <taxon>Lamiales</taxon>
        <taxon>Pedaliaceae</taxon>
        <taxon>Sesamum</taxon>
    </lineage>
</organism>
<dbReference type="InterPro" id="IPR011990">
    <property type="entry name" value="TPR-like_helical_dom_sf"/>
</dbReference>
<reference evidence="3" key="2">
    <citation type="journal article" date="2024" name="Plant">
        <title>Genomic evolution and insights into agronomic trait innovations of Sesamum species.</title>
        <authorList>
            <person name="Miao H."/>
            <person name="Wang L."/>
            <person name="Qu L."/>
            <person name="Liu H."/>
            <person name="Sun Y."/>
            <person name="Le M."/>
            <person name="Wang Q."/>
            <person name="Wei S."/>
            <person name="Zheng Y."/>
            <person name="Lin W."/>
            <person name="Duan Y."/>
            <person name="Cao H."/>
            <person name="Xiong S."/>
            <person name="Wang X."/>
            <person name="Wei L."/>
            <person name="Li C."/>
            <person name="Ma Q."/>
            <person name="Ju M."/>
            <person name="Zhao R."/>
            <person name="Li G."/>
            <person name="Mu C."/>
            <person name="Tian Q."/>
            <person name="Mei H."/>
            <person name="Zhang T."/>
            <person name="Gao T."/>
            <person name="Zhang H."/>
        </authorList>
    </citation>
    <scope>NUCLEOTIDE SEQUENCE</scope>
    <source>
        <strain evidence="3">3651</strain>
    </source>
</reference>
<protein>
    <submittedName>
        <fullName evidence="3">Pentatricopeptide repeat-containing protein</fullName>
    </submittedName>
</protein>
<evidence type="ECO:0000256" key="1">
    <source>
        <dbReference type="ARBA" id="ARBA00022737"/>
    </source>
</evidence>
<feature type="repeat" description="PPR" evidence="2">
    <location>
        <begin position="402"/>
        <end position="436"/>
    </location>
</feature>
<dbReference type="PANTHER" id="PTHR47932:SF34">
    <property type="entry name" value="OS10G0147250 PROTEIN"/>
    <property type="match status" value="1"/>
</dbReference>
<feature type="repeat" description="PPR" evidence="2">
    <location>
        <begin position="5"/>
        <end position="39"/>
    </location>
</feature>
<evidence type="ECO:0000313" key="3">
    <source>
        <dbReference type="EMBL" id="KAK4412874.1"/>
    </source>
</evidence>
<name>A0AAE1XK48_9LAMI</name>
<proteinExistence type="predicted"/>
<reference evidence="3" key="1">
    <citation type="submission" date="2020-06" db="EMBL/GenBank/DDBJ databases">
        <authorList>
            <person name="Li T."/>
            <person name="Hu X."/>
            <person name="Zhang T."/>
            <person name="Song X."/>
            <person name="Zhang H."/>
            <person name="Dai N."/>
            <person name="Sheng W."/>
            <person name="Hou X."/>
            <person name="Wei L."/>
        </authorList>
    </citation>
    <scope>NUCLEOTIDE SEQUENCE</scope>
    <source>
        <strain evidence="3">3651</strain>
        <tissue evidence="3">Leaf</tissue>
    </source>
</reference>
<dbReference type="NCBIfam" id="TIGR00756">
    <property type="entry name" value="PPR"/>
    <property type="match status" value="7"/>
</dbReference>
<dbReference type="SUPFAM" id="SSF48452">
    <property type="entry name" value="TPR-like"/>
    <property type="match status" value="1"/>
</dbReference>
<feature type="repeat" description="PPR" evidence="2">
    <location>
        <begin position="98"/>
        <end position="132"/>
    </location>
</feature>
<gene>
    <name evidence="3" type="ORF">Salat_2934600</name>
</gene>
<sequence length="519" mass="58775">MPERNTVSWNGLISGYIKNRMLKKAREVFDIMPERNVISWTAMVRGYVEEGMVPEAEALFWRMPEKNVISWTVMLGGLIHEGRIDEARRLFDSMPVKDVVTRTSMIGGLCSRGQLDEAREIFDSMRQRNVVSWTTMISGYAQNGKVDVARKLFEVMPEKNEVTWTAMLMGYTQCGRVEDAWELFKAMPTKPVVACNAMIIGLGENGEGVDICLERPWRRETMHNLVKETTGIDFKRFIVRHIADQLRSCSSLKEVESWYALLLKNGTSQDCFLMNQYITSCSDLHSIDSALFAFAQMENPNVFVYNAMIGAFVNYFCPLDGLWYYVLMLRNGVRPTSYTFPAVTKSCKVLSVVGVGTSVHGQVFKSGFSLHVHVQTALVDFYSSLGRIVESRKVFDEMPERDGFAWSAMISAHARAGDLDSAKRVFDEMPEKNTATWNTLIHGYVEAGDVDASHKSSSGIKEDGLNGKQEAENVLKSCIRKIPYRSEANKEVGKKRVQWMDSLGKELAEMKEFASRFLQ</sequence>
<dbReference type="Proteomes" id="UP001293254">
    <property type="component" value="Unassembled WGS sequence"/>
</dbReference>
<comment type="caution">
    <text evidence="3">The sequence shown here is derived from an EMBL/GenBank/DDBJ whole genome shotgun (WGS) entry which is preliminary data.</text>
</comment>
<evidence type="ECO:0000256" key="2">
    <source>
        <dbReference type="PROSITE-ProRule" id="PRU00708"/>
    </source>
</evidence>
<evidence type="ECO:0000313" key="4">
    <source>
        <dbReference type="Proteomes" id="UP001293254"/>
    </source>
</evidence>
<dbReference type="Gene3D" id="1.25.40.10">
    <property type="entry name" value="Tetratricopeptide repeat domain"/>
    <property type="match status" value="5"/>
</dbReference>
<feature type="repeat" description="PPR" evidence="2">
    <location>
        <begin position="160"/>
        <end position="194"/>
    </location>
</feature>